<organism evidence="2 3">
    <name type="scientific">Clostridium estertheticum</name>
    <dbReference type="NCBI Taxonomy" id="238834"/>
    <lineage>
        <taxon>Bacteria</taxon>
        <taxon>Bacillati</taxon>
        <taxon>Bacillota</taxon>
        <taxon>Clostridia</taxon>
        <taxon>Eubacteriales</taxon>
        <taxon>Clostridiaceae</taxon>
        <taxon>Clostridium</taxon>
    </lineage>
</organism>
<feature type="transmembrane region" description="Helical" evidence="1">
    <location>
        <begin position="219"/>
        <end position="240"/>
    </location>
</feature>
<keyword evidence="1" id="KW-1133">Transmembrane helix</keyword>
<feature type="transmembrane region" description="Helical" evidence="1">
    <location>
        <begin position="42"/>
        <end position="61"/>
    </location>
</feature>
<proteinExistence type="predicted"/>
<evidence type="ECO:0000313" key="2">
    <source>
        <dbReference type="EMBL" id="NNU74534.1"/>
    </source>
</evidence>
<dbReference type="AlphaFoldDB" id="A0A7Y3WR54"/>
<name>A0A7Y3WR54_9CLOT</name>
<evidence type="ECO:0000313" key="3">
    <source>
        <dbReference type="Proteomes" id="UP000531659"/>
    </source>
</evidence>
<reference evidence="2 3" key="1">
    <citation type="submission" date="2020-05" db="EMBL/GenBank/DDBJ databases">
        <title>Complete genome of Clostridium estertheticum subspecies estertheticum, isolated from Vacuum packed lamb meat from New Zealand imported to Switzerland.</title>
        <authorList>
            <person name="Wambui J."/>
            <person name="Stevens M.J.A."/>
            <person name="Stephan R."/>
        </authorList>
    </citation>
    <scope>NUCLEOTIDE SEQUENCE [LARGE SCALE GENOMIC DNA]</scope>
    <source>
        <strain evidence="2 3">CEST001</strain>
    </source>
</reference>
<keyword evidence="1" id="KW-0472">Membrane</keyword>
<dbReference type="RefSeq" id="WP_171295382.1">
    <property type="nucleotide sequence ID" value="NZ_CP087098.1"/>
</dbReference>
<dbReference type="EMBL" id="JABEYB010000001">
    <property type="protein sequence ID" value="NNU74534.1"/>
    <property type="molecule type" value="Genomic_DNA"/>
</dbReference>
<feature type="transmembrane region" description="Helical" evidence="1">
    <location>
        <begin position="177"/>
        <end position="199"/>
    </location>
</feature>
<keyword evidence="1" id="KW-0812">Transmembrane</keyword>
<comment type="caution">
    <text evidence="2">The sequence shown here is derived from an EMBL/GenBank/DDBJ whole genome shotgun (WGS) entry which is preliminary data.</text>
</comment>
<sequence>MNSYKLAKYNIKSSIKSIMIFYSIFIAVIILISITAGKSSHVSGIEFSSMIYLFVLGLNSFKENFYFSEANNISRIDYFKSLVITILPIAVGMAIIDVILNRIYNIFLGGPTIYDMVYGNFPHGYNYESIPVWIQNNSIGTLVGTDTFLFALYILAFAIGLLITMIFYKCNKTIKRLIFLIPITIQVIGANVINCFPQAGEKLGAFIDNILGISTRNSYICVITFICLFIITMCFVYIIVRRVVVKKA</sequence>
<gene>
    <name evidence="2" type="ORF">HLQ16_01065</name>
</gene>
<accession>A0A7Y3WR54</accession>
<evidence type="ECO:0000256" key="1">
    <source>
        <dbReference type="SAM" id="Phobius"/>
    </source>
</evidence>
<dbReference type="Proteomes" id="UP000531659">
    <property type="component" value="Unassembled WGS sequence"/>
</dbReference>
<protein>
    <submittedName>
        <fullName evidence="2">Uncharacterized protein</fullName>
    </submittedName>
</protein>
<feature type="transmembrane region" description="Helical" evidence="1">
    <location>
        <begin position="20"/>
        <end position="36"/>
    </location>
</feature>
<feature type="transmembrane region" description="Helical" evidence="1">
    <location>
        <begin position="148"/>
        <end position="168"/>
    </location>
</feature>
<feature type="transmembrane region" description="Helical" evidence="1">
    <location>
        <begin position="82"/>
        <end position="104"/>
    </location>
</feature>